<dbReference type="GO" id="GO:0016020">
    <property type="term" value="C:membrane"/>
    <property type="evidence" value="ECO:0007669"/>
    <property type="project" value="InterPro"/>
</dbReference>
<dbReference type="Proteomes" id="UP000183376">
    <property type="component" value="Chromosome I"/>
</dbReference>
<gene>
    <name evidence="2" type="ORF">SAMN04489726_3690</name>
</gene>
<dbReference type="OrthoDB" id="8099475at2"/>
<dbReference type="Pfam" id="PF04205">
    <property type="entry name" value="FMN_bind"/>
    <property type="match status" value="1"/>
</dbReference>
<evidence type="ECO:0000259" key="1">
    <source>
        <dbReference type="SMART" id="SM00900"/>
    </source>
</evidence>
<feature type="domain" description="FMN-binding" evidence="1">
    <location>
        <begin position="58"/>
        <end position="136"/>
    </location>
</feature>
<accession>A0A1G9WLX5</accession>
<evidence type="ECO:0000313" key="3">
    <source>
        <dbReference type="Proteomes" id="UP000183376"/>
    </source>
</evidence>
<dbReference type="EMBL" id="LT629701">
    <property type="protein sequence ID" value="SDM85534.1"/>
    <property type="molecule type" value="Genomic_DNA"/>
</dbReference>
<reference evidence="2 3" key="1">
    <citation type="submission" date="2016-10" db="EMBL/GenBank/DDBJ databases">
        <authorList>
            <person name="de Groot N.N."/>
        </authorList>
    </citation>
    <scope>NUCLEOTIDE SEQUENCE [LARGE SCALE GENOMIC DNA]</scope>
    <source>
        <strain evidence="2 3">DSM 44149</strain>
    </source>
</reference>
<keyword evidence="3" id="KW-1185">Reference proteome</keyword>
<dbReference type="AlphaFoldDB" id="A0A1G9WLX5"/>
<dbReference type="eggNOG" id="COG3976">
    <property type="taxonomic scope" value="Bacteria"/>
</dbReference>
<dbReference type="SMART" id="SM00900">
    <property type="entry name" value="FMN_bind"/>
    <property type="match status" value="1"/>
</dbReference>
<dbReference type="GO" id="GO:0010181">
    <property type="term" value="F:FMN binding"/>
    <property type="evidence" value="ECO:0007669"/>
    <property type="project" value="InterPro"/>
</dbReference>
<sequence>MGRIAFALLSTVAVLVLLFGYRTSTGEPAEQVQAAPAVPTPAPVAGARTVTGPAVATSRGVVQVRITLQDNKITAAEAVRFPNEAGRHREINSRAIPLLNQEAVRAQNAADIDAVTGATATSQGYRDSLQAALDEAGLT</sequence>
<name>A0A1G9WLX5_ALLAB</name>
<dbReference type="Gene3D" id="3.90.1010.20">
    <property type="match status" value="1"/>
</dbReference>
<proteinExistence type="predicted"/>
<protein>
    <submittedName>
        <fullName evidence="2">FMN-binding domain-containing protein</fullName>
    </submittedName>
</protein>
<dbReference type="STRING" id="211114.SAMN04489726_3690"/>
<evidence type="ECO:0000313" key="2">
    <source>
        <dbReference type="EMBL" id="SDM85534.1"/>
    </source>
</evidence>
<organism evidence="2 3">
    <name type="scientific">Allokutzneria albata</name>
    <name type="common">Kibdelosporangium albatum</name>
    <dbReference type="NCBI Taxonomy" id="211114"/>
    <lineage>
        <taxon>Bacteria</taxon>
        <taxon>Bacillati</taxon>
        <taxon>Actinomycetota</taxon>
        <taxon>Actinomycetes</taxon>
        <taxon>Pseudonocardiales</taxon>
        <taxon>Pseudonocardiaceae</taxon>
        <taxon>Allokutzneria</taxon>
    </lineage>
</organism>
<dbReference type="InterPro" id="IPR007329">
    <property type="entry name" value="FMN-bd"/>
</dbReference>